<dbReference type="InterPro" id="IPR005017">
    <property type="entry name" value="OMPP1/FadL/TodX"/>
</dbReference>
<protein>
    <submittedName>
        <fullName evidence="8">Long-chain fatty acid transport protein</fullName>
    </submittedName>
</protein>
<evidence type="ECO:0000256" key="3">
    <source>
        <dbReference type="ARBA" id="ARBA00022452"/>
    </source>
</evidence>
<evidence type="ECO:0000256" key="5">
    <source>
        <dbReference type="ARBA" id="ARBA00022729"/>
    </source>
</evidence>
<accession>A0A6C2UGU3</accession>
<evidence type="ECO:0000256" key="7">
    <source>
        <dbReference type="ARBA" id="ARBA00023237"/>
    </source>
</evidence>
<keyword evidence="4" id="KW-0812">Transmembrane</keyword>
<dbReference type="RefSeq" id="WP_168432916.1">
    <property type="nucleotide sequence ID" value="NZ_CAAHFH010000001.1"/>
</dbReference>
<evidence type="ECO:0000313" key="9">
    <source>
        <dbReference type="Proteomes" id="UP000346198"/>
    </source>
</evidence>
<dbReference type="Pfam" id="PF03349">
    <property type="entry name" value="Toluene_X"/>
    <property type="match status" value="1"/>
</dbReference>
<evidence type="ECO:0000256" key="4">
    <source>
        <dbReference type="ARBA" id="ARBA00022692"/>
    </source>
</evidence>
<keyword evidence="5" id="KW-0732">Signal</keyword>
<keyword evidence="6" id="KW-0472">Membrane</keyword>
<proteinExistence type="inferred from homology"/>
<dbReference type="EMBL" id="CAAHFH010000001">
    <property type="protein sequence ID" value="VGO18426.1"/>
    <property type="molecule type" value="Genomic_DNA"/>
</dbReference>
<keyword evidence="9" id="KW-1185">Reference proteome</keyword>
<dbReference type="SUPFAM" id="SSF56935">
    <property type="entry name" value="Porins"/>
    <property type="match status" value="1"/>
</dbReference>
<gene>
    <name evidence="8" type="primary">fadL</name>
    <name evidence="8" type="ORF">SCARR_00479</name>
</gene>
<name>A0A6C2UGU3_9BACT</name>
<comment type="subcellular location">
    <subcellularLocation>
        <location evidence="1">Cell outer membrane</location>
        <topology evidence="1">Multi-pass membrane protein</topology>
    </subcellularLocation>
</comment>
<comment type="similarity">
    <text evidence="2">Belongs to the OmpP1/FadL family.</text>
</comment>
<sequence>MKNSLMFVLIAMSVIVAVSARGAGLWLYEQGTPDLGTASAGRAALGADASTAGGNPAAMTRLERSQAVLALQGLYIDARFDVDSSTYGGGDGGNAGGVVPAGSMSYVYAATDRLRMGISAGSFFGLGLDYGDNWAGRYYVTEGEMLSVGLNPGVGYRVTDWLSAGAGFTVMTATLDQKVAVNNSAVPGQANMDDGQLKIKDDDVAYGYNLGLLIEPTESTRVGLTYRSKVDLEFKDTVDLNNIGPVLQGVLNLSGLANKKTDIDMTLPQTVMFSAYHQLTPKWAVMGNIGWQEWSEFGKQDFTISDTTSTKVTKDLDYDDTWHFALGAQYRFAPEWLWSVGTAYDTSPVDGADNRTPDLPLDRQIRVGTGLQYDVNEDVTVGCAYELLDAGKGRIKQEGGNLKGDLKGEFDTNLIHFLAVNVIWKF</sequence>
<evidence type="ECO:0000256" key="2">
    <source>
        <dbReference type="ARBA" id="ARBA00008163"/>
    </source>
</evidence>
<dbReference type="AlphaFoldDB" id="A0A6C2UGU3"/>
<reference evidence="8 9" key="1">
    <citation type="submission" date="2019-04" db="EMBL/GenBank/DDBJ databases">
        <authorList>
            <person name="Van Vliet M D."/>
        </authorList>
    </citation>
    <scope>NUCLEOTIDE SEQUENCE [LARGE SCALE GENOMIC DNA]</scope>
    <source>
        <strain evidence="8 9">F21</strain>
    </source>
</reference>
<dbReference type="PANTHER" id="PTHR35093">
    <property type="entry name" value="OUTER MEMBRANE PROTEIN NMB0088-RELATED"/>
    <property type="match status" value="1"/>
</dbReference>
<evidence type="ECO:0000256" key="6">
    <source>
        <dbReference type="ARBA" id="ARBA00023136"/>
    </source>
</evidence>
<dbReference type="Gene3D" id="2.40.160.60">
    <property type="entry name" value="Outer membrane protein transport protein (OMPP1/FadL/TodX)"/>
    <property type="match status" value="1"/>
</dbReference>
<dbReference type="Proteomes" id="UP000346198">
    <property type="component" value="Unassembled WGS sequence"/>
</dbReference>
<dbReference type="PANTHER" id="PTHR35093:SF8">
    <property type="entry name" value="OUTER MEMBRANE PROTEIN NMB0088-RELATED"/>
    <property type="match status" value="1"/>
</dbReference>
<dbReference type="GO" id="GO:0015483">
    <property type="term" value="F:long-chain fatty acid transporting porin activity"/>
    <property type="evidence" value="ECO:0007669"/>
    <property type="project" value="TreeGrafter"/>
</dbReference>
<keyword evidence="7" id="KW-0998">Cell outer membrane</keyword>
<organism evidence="8 9">
    <name type="scientific">Pontiella sulfatireligans</name>
    <dbReference type="NCBI Taxonomy" id="2750658"/>
    <lineage>
        <taxon>Bacteria</taxon>
        <taxon>Pseudomonadati</taxon>
        <taxon>Kiritimatiellota</taxon>
        <taxon>Kiritimatiellia</taxon>
        <taxon>Kiritimatiellales</taxon>
        <taxon>Pontiellaceae</taxon>
        <taxon>Pontiella</taxon>
    </lineage>
</organism>
<dbReference type="GO" id="GO:0009279">
    <property type="term" value="C:cell outer membrane"/>
    <property type="evidence" value="ECO:0007669"/>
    <property type="project" value="UniProtKB-SubCell"/>
</dbReference>
<keyword evidence="3" id="KW-1134">Transmembrane beta strand</keyword>
<evidence type="ECO:0000256" key="1">
    <source>
        <dbReference type="ARBA" id="ARBA00004571"/>
    </source>
</evidence>
<evidence type="ECO:0000313" key="8">
    <source>
        <dbReference type="EMBL" id="VGO18426.1"/>
    </source>
</evidence>